<feature type="compositionally biased region" description="Polar residues" evidence="7">
    <location>
        <begin position="765"/>
        <end position="774"/>
    </location>
</feature>
<evidence type="ECO:0000256" key="5">
    <source>
        <dbReference type="ARBA" id="ARBA00023136"/>
    </source>
</evidence>
<comment type="caution">
    <text evidence="10">The sequence shown here is derived from an EMBL/GenBank/DDBJ whole genome shotgun (WGS) entry which is preliminary data.</text>
</comment>
<protein>
    <recommendedName>
        <fullName evidence="12">Plant synaptotagmin</fullName>
    </recommendedName>
</protein>
<dbReference type="PROSITE" id="PS51847">
    <property type="entry name" value="SMP"/>
    <property type="match status" value="1"/>
</dbReference>
<dbReference type="GO" id="GO:0016020">
    <property type="term" value="C:membrane"/>
    <property type="evidence" value="ECO:0007669"/>
    <property type="project" value="UniProtKB-SubCell"/>
</dbReference>
<comment type="subcellular location">
    <subcellularLocation>
        <location evidence="1">Membrane</location>
    </subcellularLocation>
</comment>
<evidence type="ECO:0000256" key="6">
    <source>
        <dbReference type="SAM" id="Coils"/>
    </source>
</evidence>
<keyword evidence="5" id="KW-0472">Membrane</keyword>
<keyword evidence="11" id="KW-1185">Reference proteome</keyword>
<feature type="domain" description="C2" evidence="8">
    <location>
        <begin position="282"/>
        <end position="420"/>
    </location>
</feature>
<evidence type="ECO:0000259" key="8">
    <source>
        <dbReference type="PROSITE" id="PS50004"/>
    </source>
</evidence>
<dbReference type="InterPro" id="IPR000008">
    <property type="entry name" value="C2_dom"/>
</dbReference>
<dbReference type="GO" id="GO:0008289">
    <property type="term" value="F:lipid binding"/>
    <property type="evidence" value="ECO:0007669"/>
    <property type="project" value="UniProtKB-KW"/>
</dbReference>
<dbReference type="SUPFAM" id="SSF49562">
    <property type="entry name" value="C2 domain (Calcium/lipid-binding domain, CaLB)"/>
    <property type="match status" value="3"/>
</dbReference>
<keyword evidence="4" id="KW-0446">Lipid-binding</keyword>
<dbReference type="CDD" id="cd21669">
    <property type="entry name" value="SMP_SF"/>
    <property type="match status" value="1"/>
</dbReference>
<dbReference type="GO" id="GO:0006869">
    <property type="term" value="P:lipid transport"/>
    <property type="evidence" value="ECO:0007669"/>
    <property type="project" value="UniProtKB-KW"/>
</dbReference>
<feature type="region of interest" description="Disordered" evidence="7">
    <location>
        <begin position="749"/>
        <end position="791"/>
    </location>
</feature>
<feature type="coiled-coil region" evidence="6">
    <location>
        <begin position="807"/>
        <end position="855"/>
    </location>
</feature>
<dbReference type="PANTHER" id="PTHR47264:SF3">
    <property type="entry name" value="SYNAPTOTAGMIN-5 ISOFORM X1"/>
    <property type="match status" value="1"/>
</dbReference>
<dbReference type="Gene3D" id="2.60.40.150">
    <property type="entry name" value="C2 domain"/>
    <property type="match status" value="3"/>
</dbReference>
<keyword evidence="2" id="KW-0813">Transport</keyword>
<feature type="domain" description="C2" evidence="8">
    <location>
        <begin position="482"/>
        <end position="596"/>
    </location>
</feature>
<dbReference type="PROSITE" id="PS50004">
    <property type="entry name" value="C2"/>
    <property type="match status" value="3"/>
</dbReference>
<evidence type="ECO:0000256" key="2">
    <source>
        <dbReference type="ARBA" id="ARBA00022448"/>
    </source>
</evidence>
<feature type="domain" description="SMP-LTD" evidence="9">
    <location>
        <begin position="105"/>
        <end position="291"/>
    </location>
</feature>
<gene>
    <name evidence="10" type="ORF">R1sor_014309</name>
</gene>
<keyword evidence="6" id="KW-0175">Coiled coil</keyword>
<evidence type="ECO:0000256" key="1">
    <source>
        <dbReference type="ARBA" id="ARBA00004370"/>
    </source>
</evidence>
<dbReference type="AlphaFoldDB" id="A0ABD3HC78"/>
<evidence type="ECO:0000313" key="11">
    <source>
        <dbReference type="Proteomes" id="UP001633002"/>
    </source>
</evidence>
<keyword evidence="3" id="KW-0445">Lipid transport</keyword>
<dbReference type="CDD" id="cd00030">
    <property type="entry name" value="C2"/>
    <property type="match status" value="1"/>
</dbReference>
<dbReference type="EMBL" id="JBJQOH010000004">
    <property type="protein sequence ID" value="KAL3688000.1"/>
    <property type="molecule type" value="Genomic_DNA"/>
</dbReference>
<evidence type="ECO:0000256" key="3">
    <source>
        <dbReference type="ARBA" id="ARBA00023055"/>
    </source>
</evidence>
<dbReference type="SMART" id="SM00239">
    <property type="entry name" value="C2"/>
    <property type="match status" value="3"/>
</dbReference>
<sequence>MSADISIDRALSTMSRRRLVENATREAQVLWSNLLEEKPLLPFLIPVFLLAWFLERWIISFSNWVPVCVLVWSTLQYGKYQRRQTIEDLNNRWKRHVLSSQPDTAREPCEWFNKLLLYVWPNFVEPKLVQKMLLLVQRKIKERRPKPIQSVEVQELSLGTAPPVFGLDRTYWSSEGGQPVLHMGFDWDTNEMSVLLAAKFGGPLRGKMARIVVNSLHIKGDLRMIPILDGQAVLFSFDNIPEVRVGVAFGSGSQTAPQTELPVVSSWLEKLISDTLVRTMVEPRRRCFSLPAVDLKKLAVGGVVSVTAVSAKNLCKQEPVVGRSSSEKQSPTNSVSGSQKVQSTFVEMTLEDLTRKTKLCLNSGSTPCWTDTFDMVLHDDTGTLHLNVYEQGTGNMKFDFLGSCEIKMKYVDDDSTTFWAIGSNQGVVAGRAERCGKEITMTVPLENCDKGEVTVRLNLKEWHFADGSKAVANYSPGMGSGVQHQPTLGSFPSASQTGRKLRIEVVEGKNLAPMDRTGKSDPYLKLHYGKMVRRTKTISQDLNPVWNQIFTFQEISGGEYLKIKCYDADRFGDENLGSARVNLQGLEEGVTKDVWVPLEKIKQGEIRLRIEVLGAETDFDGSQNGHAEDTNSAPTGSRVEIVMIEAKDLVGADWNGTSDPYVSVRYGNIKKRTKVVYKTVNPQWNQTLDFTEDGSPLVLHVKDYNYMLPVVSIGHCVVEYEKFPPNQTVDLWLPLSGVPKGEIHMQLTRRQPESAGPKEKHSENEGSNSLSSMLSGVGSPQRLPAGTTKLQRTSGKVRALIRRAMALAEEEDDTEDIRAMLEELETAEEERDSVVLQLQRDRDILIAKVKELDQAMAGLI</sequence>
<evidence type="ECO:0008006" key="12">
    <source>
        <dbReference type="Google" id="ProtNLM"/>
    </source>
</evidence>
<feature type="domain" description="C2" evidence="8">
    <location>
        <begin position="619"/>
        <end position="733"/>
    </location>
</feature>
<evidence type="ECO:0000313" key="10">
    <source>
        <dbReference type="EMBL" id="KAL3688000.1"/>
    </source>
</evidence>
<reference evidence="10 11" key="1">
    <citation type="submission" date="2024-09" db="EMBL/GenBank/DDBJ databases">
        <title>Chromosome-scale assembly of Riccia sorocarpa.</title>
        <authorList>
            <person name="Paukszto L."/>
        </authorList>
    </citation>
    <scope>NUCLEOTIDE SEQUENCE [LARGE SCALE GENOMIC DNA]</scope>
    <source>
        <strain evidence="10">LP-2024</strain>
        <tissue evidence="10">Aerial parts of the thallus</tissue>
    </source>
</reference>
<organism evidence="10 11">
    <name type="scientific">Riccia sorocarpa</name>
    <dbReference type="NCBI Taxonomy" id="122646"/>
    <lineage>
        <taxon>Eukaryota</taxon>
        <taxon>Viridiplantae</taxon>
        <taxon>Streptophyta</taxon>
        <taxon>Embryophyta</taxon>
        <taxon>Marchantiophyta</taxon>
        <taxon>Marchantiopsida</taxon>
        <taxon>Marchantiidae</taxon>
        <taxon>Marchantiales</taxon>
        <taxon>Ricciaceae</taxon>
        <taxon>Riccia</taxon>
    </lineage>
</organism>
<evidence type="ECO:0000259" key="9">
    <source>
        <dbReference type="PROSITE" id="PS51847"/>
    </source>
</evidence>
<evidence type="ECO:0000256" key="4">
    <source>
        <dbReference type="ARBA" id="ARBA00023121"/>
    </source>
</evidence>
<dbReference type="Proteomes" id="UP001633002">
    <property type="component" value="Unassembled WGS sequence"/>
</dbReference>
<accession>A0ABD3HC78</accession>
<dbReference type="PANTHER" id="PTHR47264">
    <property type="entry name" value="OS01G0128800 PROTEIN"/>
    <property type="match status" value="1"/>
</dbReference>
<dbReference type="InterPro" id="IPR031468">
    <property type="entry name" value="SMP_LBD"/>
</dbReference>
<dbReference type="Pfam" id="PF00168">
    <property type="entry name" value="C2"/>
    <property type="match status" value="3"/>
</dbReference>
<dbReference type="PRINTS" id="PR00360">
    <property type="entry name" value="C2DOMAIN"/>
</dbReference>
<name>A0ABD3HC78_9MARC</name>
<proteinExistence type="predicted"/>
<dbReference type="InterPro" id="IPR035892">
    <property type="entry name" value="C2_domain_sf"/>
</dbReference>
<evidence type="ECO:0000256" key="7">
    <source>
        <dbReference type="SAM" id="MobiDB-lite"/>
    </source>
</evidence>
<feature type="compositionally biased region" description="Basic and acidic residues" evidence="7">
    <location>
        <begin position="750"/>
        <end position="764"/>
    </location>
</feature>